<proteinExistence type="predicted"/>
<evidence type="ECO:0000313" key="3">
    <source>
        <dbReference type="EMBL" id="CAD8858061.1"/>
    </source>
</evidence>
<keyword evidence="1" id="KW-0472">Membrane</keyword>
<reference evidence="3" key="1">
    <citation type="submission" date="2021-01" db="EMBL/GenBank/DDBJ databases">
        <authorList>
            <person name="Corre E."/>
            <person name="Pelletier E."/>
            <person name="Niang G."/>
            <person name="Scheremetjew M."/>
            <person name="Finn R."/>
            <person name="Kale V."/>
            <person name="Holt S."/>
            <person name="Cochrane G."/>
            <person name="Meng A."/>
            <person name="Brown T."/>
            <person name="Cohen L."/>
        </authorList>
    </citation>
    <scope>NUCLEOTIDE SEQUENCE</scope>
</reference>
<name>A0A7S1FCY2_NOCSC</name>
<keyword evidence="1" id="KW-1133">Transmembrane helix</keyword>
<protein>
    <recommendedName>
        <fullName evidence="2">Band 7 domain-containing protein</fullName>
    </recommendedName>
</protein>
<evidence type="ECO:0000259" key="2">
    <source>
        <dbReference type="Pfam" id="PF01145"/>
    </source>
</evidence>
<feature type="transmembrane region" description="Helical" evidence="1">
    <location>
        <begin position="15"/>
        <end position="33"/>
    </location>
</feature>
<accession>A0A7S1FCY2</accession>
<evidence type="ECO:0000256" key="1">
    <source>
        <dbReference type="SAM" id="Phobius"/>
    </source>
</evidence>
<dbReference type="Pfam" id="PF01145">
    <property type="entry name" value="Band_7"/>
    <property type="match status" value="1"/>
</dbReference>
<dbReference type="GO" id="GO:0005634">
    <property type="term" value="C:nucleus"/>
    <property type="evidence" value="ECO:0007669"/>
    <property type="project" value="TreeGrafter"/>
</dbReference>
<gene>
    <name evidence="3" type="ORF">NSCI0253_LOCUS32414</name>
</gene>
<dbReference type="PANTHER" id="PTHR14165:SF3">
    <property type="entry name" value="MAJOR VAULT PROTEIN"/>
    <property type="match status" value="1"/>
</dbReference>
<dbReference type="InterPro" id="IPR039059">
    <property type="entry name" value="MVP"/>
</dbReference>
<dbReference type="GO" id="GO:0005737">
    <property type="term" value="C:cytoplasm"/>
    <property type="evidence" value="ECO:0007669"/>
    <property type="project" value="TreeGrafter"/>
</dbReference>
<dbReference type="InterPro" id="IPR036013">
    <property type="entry name" value="Band_7/SPFH_dom_sf"/>
</dbReference>
<keyword evidence="1" id="KW-0812">Transmembrane</keyword>
<dbReference type="AlphaFoldDB" id="A0A7S1FCY2"/>
<organism evidence="3">
    <name type="scientific">Noctiluca scintillans</name>
    <name type="common">Sea sparkle</name>
    <name type="synonym">Red tide dinoflagellate</name>
    <dbReference type="NCBI Taxonomy" id="2966"/>
    <lineage>
        <taxon>Eukaryota</taxon>
        <taxon>Sar</taxon>
        <taxon>Alveolata</taxon>
        <taxon>Dinophyceae</taxon>
        <taxon>Noctilucales</taxon>
        <taxon>Noctilucaceae</taxon>
        <taxon>Noctiluca</taxon>
    </lineage>
</organism>
<dbReference type="SUPFAM" id="SSF117892">
    <property type="entry name" value="Band 7/SPFH domain"/>
    <property type="match status" value="1"/>
</dbReference>
<dbReference type="EMBL" id="HBFQ01045591">
    <property type="protein sequence ID" value="CAD8858061.1"/>
    <property type="molecule type" value="Transcribed_RNA"/>
</dbReference>
<dbReference type="InterPro" id="IPR001107">
    <property type="entry name" value="Band_7"/>
</dbReference>
<feature type="domain" description="Band 7" evidence="2">
    <location>
        <begin position="394"/>
        <end position="527"/>
    </location>
</feature>
<sequence length="634" mass="71516">MEFASVVVAYVTENVSILWALCAISVIPVIAWFRTRSTFFLGQDEQLRVQRLTTTTVHNGPGLVLLNPLTVRCTKIVKGEALGTLSFLHLTDTVTGTQRVQRGPGLIFLGPFEEVVKRGEAYSLSISEYIKVTDKLSGEKTVVRGACVWFPGPHDLVTKGSAVVLNRMEQLTVEQCLTGERHTVRGPCVWFPEAHENEKAKKAAIALQEDEYVRLKDVSSGQRWVQKGKTQVFLEPTWQAESVSKAWVLKAHEYLPLLNVNTGKVIVHRGEAVVFPGPDDELVAGGKKQAIEIDGNQAAVVRDKGSGQVRLVTEKQLFFPGPNDVIEEVRSLIMLAEHEAIIIRHRDGTFEYFYGSESKRRSDQPRTFFLPPHAEIVKHWWSRGPRRERKDVSFERFDLRPHFMKFEFNCRTSDNVELVLEGVLFWELVDLPALFVRTGDASGDIVYHIRSQFILHVATVTLKTFMETLHRVSQAVLEEDTAFYATRGIKVHSLEVTRYQCADKSTAGILEQIIQETTNRMNRLSQAESENEVSIFRTEGQVHQSKLNSELLEIQHKQTALEAHTAGSSEADRVATFLEGLEKQVPKLEDRIKMWQVLRKTEALSVVSAGSANLYFTPNDVDLSIEARGHSEKQ</sequence>
<dbReference type="PANTHER" id="PTHR14165">
    <property type="entry name" value="MAJOR VAULT PROTEIN"/>
    <property type="match status" value="1"/>
</dbReference>